<evidence type="ECO:0000313" key="2">
    <source>
        <dbReference type="Proteomes" id="UP000249723"/>
    </source>
</evidence>
<dbReference type="AlphaFoldDB" id="A0A2X0KDM0"/>
<gene>
    <name evidence="1" type="ORF">BZ3500_MVSOF-1268-A1-R1_CHR1-3G02502</name>
</gene>
<sequence length="74" mass="8003">MGKRKRGWGSAKALGPFHLAPLASSLTTGRCDLIEPVRHPCVCHMARRYRAIKRSLSLPYGCTTAAVGLLNPDA</sequence>
<name>A0A2X0KDM0_9BASI</name>
<keyword evidence="2" id="KW-1185">Reference proteome</keyword>
<accession>A0A2X0KDM0</accession>
<dbReference type="EMBL" id="FMWP01000014">
    <property type="protein sequence ID" value="SCZ91039.1"/>
    <property type="molecule type" value="Genomic_DNA"/>
</dbReference>
<dbReference type="Proteomes" id="UP000249723">
    <property type="component" value="Unassembled WGS sequence"/>
</dbReference>
<reference evidence="2" key="1">
    <citation type="submission" date="2016-10" db="EMBL/GenBank/DDBJ databases">
        <authorList>
            <person name="Jeantristanb JTB J.-T."/>
            <person name="Ricardo R."/>
        </authorList>
    </citation>
    <scope>NUCLEOTIDE SEQUENCE [LARGE SCALE GENOMIC DNA]</scope>
</reference>
<dbReference type="OrthoDB" id="2539826at2759"/>
<proteinExistence type="predicted"/>
<protein>
    <submittedName>
        <fullName evidence="1">BZ3500_MvSof-1268-A1-R1_Chr1-3g02502 protein</fullName>
    </submittedName>
</protein>
<evidence type="ECO:0000313" key="1">
    <source>
        <dbReference type="EMBL" id="SCZ91039.1"/>
    </source>
</evidence>
<organism evidence="1 2">
    <name type="scientific">Microbotryum saponariae</name>
    <dbReference type="NCBI Taxonomy" id="289078"/>
    <lineage>
        <taxon>Eukaryota</taxon>
        <taxon>Fungi</taxon>
        <taxon>Dikarya</taxon>
        <taxon>Basidiomycota</taxon>
        <taxon>Pucciniomycotina</taxon>
        <taxon>Microbotryomycetes</taxon>
        <taxon>Microbotryales</taxon>
        <taxon>Microbotryaceae</taxon>
        <taxon>Microbotryum</taxon>
    </lineage>
</organism>